<feature type="region of interest" description="Disordered" evidence="2">
    <location>
        <begin position="686"/>
        <end position="757"/>
    </location>
</feature>
<evidence type="ECO:0000259" key="3">
    <source>
        <dbReference type="Pfam" id="PF12881"/>
    </source>
</evidence>
<proteinExistence type="inferred from homology"/>
<evidence type="ECO:0000313" key="5">
    <source>
        <dbReference type="Proteomes" id="UP000830375"/>
    </source>
</evidence>
<feature type="compositionally biased region" description="Basic and acidic residues" evidence="2">
    <location>
        <begin position="873"/>
        <end position="897"/>
    </location>
</feature>
<organism evidence="4 5">
    <name type="scientific">Labeo rohita</name>
    <name type="common">Indian major carp</name>
    <name type="synonym">Cyprinus rohita</name>
    <dbReference type="NCBI Taxonomy" id="84645"/>
    <lineage>
        <taxon>Eukaryota</taxon>
        <taxon>Metazoa</taxon>
        <taxon>Chordata</taxon>
        <taxon>Craniata</taxon>
        <taxon>Vertebrata</taxon>
        <taxon>Euteleostomi</taxon>
        <taxon>Actinopterygii</taxon>
        <taxon>Neopterygii</taxon>
        <taxon>Teleostei</taxon>
        <taxon>Ostariophysi</taxon>
        <taxon>Cypriniformes</taxon>
        <taxon>Cyprinidae</taxon>
        <taxon>Labeoninae</taxon>
        <taxon>Labeonini</taxon>
        <taxon>Labeo</taxon>
    </lineage>
</organism>
<comment type="similarity">
    <text evidence="1">Belongs to the NUT family.</text>
</comment>
<evidence type="ECO:0000256" key="2">
    <source>
        <dbReference type="SAM" id="MobiDB-lite"/>
    </source>
</evidence>
<evidence type="ECO:0000313" key="4">
    <source>
        <dbReference type="EMBL" id="KAI2663104.1"/>
    </source>
</evidence>
<feature type="compositionally biased region" description="Basic and acidic residues" evidence="2">
    <location>
        <begin position="827"/>
        <end position="860"/>
    </location>
</feature>
<protein>
    <submittedName>
        <fullName evidence="4">NUT family member 1</fullName>
    </submittedName>
</protein>
<dbReference type="EMBL" id="JACTAM010000007">
    <property type="protein sequence ID" value="KAI2663104.1"/>
    <property type="molecule type" value="Genomic_DNA"/>
</dbReference>
<feature type="compositionally biased region" description="Basic and acidic residues" evidence="2">
    <location>
        <begin position="21"/>
        <end position="36"/>
    </location>
</feature>
<keyword evidence="5" id="KW-1185">Reference proteome</keyword>
<dbReference type="PANTHER" id="PTHR22879:SF14">
    <property type="entry name" value="NUT FAMILY MEMBER 2A-RELATED"/>
    <property type="match status" value="1"/>
</dbReference>
<feature type="region of interest" description="Disordered" evidence="2">
    <location>
        <begin position="774"/>
        <end position="800"/>
    </location>
</feature>
<comment type="caution">
    <text evidence="4">The sequence shown here is derived from an EMBL/GenBank/DDBJ whole genome shotgun (WGS) entry which is preliminary data.</text>
</comment>
<feature type="region of interest" description="Disordered" evidence="2">
    <location>
        <begin position="385"/>
        <end position="414"/>
    </location>
</feature>
<dbReference type="Pfam" id="PF12881">
    <property type="entry name" value="NUT"/>
    <property type="match status" value="1"/>
</dbReference>
<feature type="region of interest" description="Disordered" evidence="2">
    <location>
        <begin position="827"/>
        <end position="897"/>
    </location>
</feature>
<dbReference type="InterPro" id="IPR024309">
    <property type="entry name" value="NUT_N"/>
</dbReference>
<evidence type="ECO:0000256" key="1">
    <source>
        <dbReference type="ARBA" id="ARBA00010586"/>
    </source>
</evidence>
<sequence length="897" mass="101719">MENLQPPFGDQISQHSNIHQESQDTHSMERQHTVTEDTKAVLSLSQYEREHMNPEESNASPVHSETRYEKFTDAPLQHDQTQPIRMNDSLCLDAENMETSAASQIKFVETSQTSVGSSQLVHSFPKLHEELSETLCRSSSSARINNTYHPSNLHATLHFPTSVHQEKQNPQRLSPPLNIKPATRFANINQSFVNPHVMPHFNPSWPVLVPHLNPTINASVPHHNPLCPIYTPKLNFNLPFKPNFKAPVACENHSYSSLVLRPHLNVYPVCPTPNIYQPNVQMIRTDRDHPGRFLRDVQDSFRLWQRLCETARLFCSGSPDAEALACYFMRVIPSLSIHRSDVPFSAAVNAAVQEWRKTSNFDREQYYSTATMFIEMEKQDKSINRANPQTDKSKGQHLPHSSGELKKTGRRSKKVSVLDLTENALNEYSQVMDSLESKVTDGSEVTAADEEDVCALFLNQLLKDSDSTSEAGFDIDYISSLLSTDTCSNMTPEPVAGCSDWTYNTVSETQILSPSAVQHDFSPSKGTNLLLSEDHVVEKIFAPFQDDIKGQNEFQTLTEALPVNPEGQSSKTDPNTLFQETIHPELQDFGPEVDGNQKDKTLFVGAQANCFNLQNYNSHQAIFPQTIKHDPETCIDGGIEHDGEENMVVSQKTEIYMRVEIAGDSDNMDSDIPDDFQRIRSFCNKQTNMKESPNTDKSEENNVNKNKKHKRQHRRRKHQKITPPVERMSPKLDNKDKRRLKTTENQPGKTDSATKHEVQETDFKIIVKKGEFQQHANITETTSSAMKGRRGSSRQPDKQIGKIREHLDGGFERKTLRRQVREQCLTKAERDGGKAYRRAEGGRPKKQENVLETIEKDRGDFCSSREVSASTTMKKDANKPQRTNDKRSTQKQAKKEG</sequence>
<feature type="compositionally biased region" description="Basic and acidic residues" evidence="2">
    <location>
        <begin position="693"/>
        <end position="702"/>
    </location>
</feature>
<feature type="domain" description="Nuclear Testis protein N-terminal" evidence="3">
    <location>
        <begin position="297"/>
        <end position="386"/>
    </location>
</feature>
<dbReference type="InterPro" id="IPR024310">
    <property type="entry name" value="NUT"/>
</dbReference>
<accession>A0ABQ8MJZ8</accession>
<reference evidence="4 5" key="1">
    <citation type="submission" date="2022-01" db="EMBL/GenBank/DDBJ databases">
        <title>A high-quality chromosome-level genome assembly of rohu carp, Labeo rohita.</title>
        <authorList>
            <person name="Arick M.A. II"/>
            <person name="Hsu C.-Y."/>
            <person name="Magbanua Z."/>
            <person name="Pechanova O."/>
            <person name="Grover C."/>
            <person name="Miller E."/>
            <person name="Thrash A."/>
            <person name="Ezzel L."/>
            <person name="Alam S."/>
            <person name="Benzie J."/>
            <person name="Hamilton M."/>
            <person name="Karsi A."/>
            <person name="Lawrence M.L."/>
            <person name="Peterson D.G."/>
        </authorList>
    </citation>
    <scope>NUCLEOTIDE SEQUENCE [LARGE SCALE GENOMIC DNA]</scope>
    <source>
        <strain evidence="5">BAU-BD-2019</strain>
        <tissue evidence="4">Blood</tissue>
    </source>
</reference>
<feature type="region of interest" description="Disordered" evidence="2">
    <location>
        <begin position="1"/>
        <end position="36"/>
    </location>
</feature>
<gene>
    <name evidence="4" type="ORF">H4Q32_028141</name>
</gene>
<feature type="compositionally biased region" description="Polar residues" evidence="2">
    <location>
        <begin position="774"/>
        <end position="785"/>
    </location>
</feature>
<dbReference type="PANTHER" id="PTHR22879">
    <property type="entry name" value="NUT FAMILY MEMBER 1"/>
    <property type="match status" value="1"/>
</dbReference>
<feature type="compositionally biased region" description="Basic residues" evidence="2">
    <location>
        <begin position="705"/>
        <end position="720"/>
    </location>
</feature>
<dbReference type="Proteomes" id="UP000830375">
    <property type="component" value="Unassembled WGS sequence"/>
</dbReference>
<feature type="compositionally biased region" description="Polar residues" evidence="2">
    <location>
        <begin position="11"/>
        <end position="20"/>
    </location>
</feature>
<name>A0ABQ8MJZ8_LABRO</name>